<sequence>MSTPLLYPPSQETRIRRFLIHLFLVTLWREMNIITLTLNELSRSYLGFRGHAMAITNPRKPSPLGPTPPEGGTCYHRSGITRSPLLLHPQAKRETAYLSGGFSLTNS</sequence>
<reference evidence="1 2" key="1">
    <citation type="journal article" date="2019" name="Sci. Rep.">
        <title>Orb-weaving spider Araneus ventricosus genome elucidates the spidroin gene catalogue.</title>
        <authorList>
            <person name="Kono N."/>
            <person name="Nakamura H."/>
            <person name="Ohtoshi R."/>
            <person name="Moran D.A.P."/>
            <person name="Shinohara A."/>
            <person name="Yoshida Y."/>
            <person name="Fujiwara M."/>
            <person name="Mori M."/>
            <person name="Tomita M."/>
            <person name="Arakawa K."/>
        </authorList>
    </citation>
    <scope>NUCLEOTIDE SEQUENCE [LARGE SCALE GENOMIC DNA]</scope>
</reference>
<organism evidence="1 2">
    <name type="scientific">Araneus ventricosus</name>
    <name type="common">Orbweaver spider</name>
    <name type="synonym">Epeira ventricosa</name>
    <dbReference type="NCBI Taxonomy" id="182803"/>
    <lineage>
        <taxon>Eukaryota</taxon>
        <taxon>Metazoa</taxon>
        <taxon>Ecdysozoa</taxon>
        <taxon>Arthropoda</taxon>
        <taxon>Chelicerata</taxon>
        <taxon>Arachnida</taxon>
        <taxon>Araneae</taxon>
        <taxon>Araneomorphae</taxon>
        <taxon>Entelegynae</taxon>
        <taxon>Araneoidea</taxon>
        <taxon>Araneidae</taxon>
        <taxon>Araneus</taxon>
    </lineage>
</organism>
<proteinExistence type="predicted"/>
<keyword evidence="2" id="KW-1185">Reference proteome</keyword>
<accession>A0A4Y2D933</accession>
<dbReference type="EMBL" id="BGPR01000317">
    <property type="protein sequence ID" value="GBM12637.1"/>
    <property type="molecule type" value="Genomic_DNA"/>
</dbReference>
<protein>
    <submittedName>
        <fullName evidence="1">Uncharacterized protein</fullName>
    </submittedName>
</protein>
<comment type="caution">
    <text evidence="1">The sequence shown here is derived from an EMBL/GenBank/DDBJ whole genome shotgun (WGS) entry which is preliminary data.</text>
</comment>
<dbReference type="Proteomes" id="UP000499080">
    <property type="component" value="Unassembled WGS sequence"/>
</dbReference>
<name>A0A4Y2D933_ARAVE</name>
<evidence type="ECO:0000313" key="1">
    <source>
        <dbReference type="EMBL" id="GBM12637.1"/>
    </source>
</evidence>
<dbReference type="AlphaFoldDB" id="A0A4Y2D933"/>
<gene>
    <name evidence="1" type="ORF">AVEN_46130_1</name>
</gene>
<evidence type="ECO:0000313" key="2">
    <source>
        <dbReference type="Proteomes" id="UP000499080"/>
    </source>
</evidence>